<dbReference type="STRING" id="109280.ENSHCOP00000017223"/>
<dbReference type="Proteomes" id="UP000264820">
    <property type="component" value="Unplaced"/>
</dbReference>
<sequence>MPWLLSSPPHPPSPSPCQRYCERTAFAFYCAVRDKLPAWLLEDMRSMEVFLWDDGHPRSFSPGDALMYALVHDHQDYARYLLRSFSVKALHVARCGMCRSGGSALLHVAVRYNRTTILGLMVDTLKDSAPEGWRQEYLNSCGGCAHGADAGKTAVQLAVELSRADCLLLLLARGARPHALDAALLRLAASGAAERRDARHCLDLLLLFAPRPAAPCRLLDEPQRWQSLLGRDVFGWLSGLAPPPLLLQALRTLAQSVPCQMSQLPAFLRPHSKDQAT</sequence>
<evidence type="ECO:0000256" key="1">
    <source>
        <dbReference type="PROSITE-ProRule" id="PRU00023"/>
    </source>
</evidence>
<dbReference type="Ensembl" id="ENSHCOT00000014333.1">
    <property type="protein sequence ID" value="ENSHCOP00000017223.1"/>
    <property type="gene ID" value="ENSHCOG00000021110.1"/>
</dbReference>
<protein>
    <submittedName>
        <fullName evidence="2">Uncharacterized protein</fullName>
    </submittedName>
</protein>
<dbReference type="OMA" id="HDHQDYA"/>
<evidence type="ECO:0000313" key="3">
    <source>
        <dbReference type="Proteomes" id="UP000264820"/>
    </source>
</evidence>
<reference evidence="2" key="2">
    <citation type="submission" date="2025-09" db="UniProtKB">
        <authorList>
            <consortium name="Ensembl"/>
        </authorList>
    </citation>
    <scope>IDENTIFICATION</scope>
</reference>
<organism evidence="2 3">
    <name type="scientific">Hippocampus comes</name>
    <name type="common">Tiger tail seahorse</name>
    <dbReference type="NCBI Taxonomy" id="109280"/>
    <lineage>
        <taxon>Eukaryota</taxon>
        <taxon>Metazoa</taxon>
        <taxon>Chordata</taxon>
        <taxon>Craniata</taxon>
        <taxon>Vertebrata</taxon>
        <taxon>Euteleostomi</taxon>
        <taxon>Actinopterygii</taxon>
        <taxon>Neopterygii</taxon>
        <taxon>Teleostei</taxon>
        <taxon>Neoteleostei</taxon>
        <taxon>Acanthomorphata</taxon>
        <taxon>Syngnathiaria</taxon>
        <taxon>Syngnathiformes</taxon>
        <taxon>Syngnathoidei</taxon>
        <taxon>Syngnathidae</taxon>
        <taxon>Hippocampus</taxon>
    </lineage>
</organism>
<reference evidence="2" key="1">
    <citation type="submission" date="2025-08" db="UniProtKB">
        <authorList>
            <consortium name="Ensembl"/>
        </authorList>
    </citation>
    <scope>IDENTIFICATION</scope>
</reference>
<feature type="repeat" description="ANK" evidence="1">
    <location>
        <begin position="150"/>
        <end position="182"/>
    </location>
</feature>
<dbReference type="PROSITE" id="PS50088">
    <property type="entry name" value="ANK_REPEAT"/>
    <property type="match status" value="1"/>
</dbReference>
<proteinExistence type="predicted"/>
<dbReference type="AlphaFoldDB" id="A0A3Q2YI71"/>
<keyword evidence="3" id="KW-1185">Reference proteome</keyword>
<dbReference type="InterPro" id="IPR036770">
    <property type="entry name" value="Ankyrin_rpt-contain_sf"/>
</dbReference>
<name>A0A3Q2YI71_HIPCM</name>
<dbReference type="InterPro" id="IPR002110">
    <property type="entry name" value="Ankyrin_rpt"/>
</dbReference>
<dbReference type="Gene3D" id="1.25.40.20">
    <property type="entry name" value="Ankyrin repeat-containing domain"/>
    <property type="match status" value="1"/>
</dbReference>
<keyword evidence="1" id="KW-0040">ANK repeat</keyword>
<dbReference type="SUPFAM" id="SSF48403">
    <property type="entry name" value="Ankyrin repeat"/>
    <property type="match status" value="1"/>
</dbReference>
<accession>A0A3Q2YI71</accession>
<evidence type="ECO:0000313" key="2">
    <source>
        <dbReference type="Ensembl" id="ENSHCOP00000017223.1"/>
    </source>
</evidence>
<dbReference type="GeneTree" id="ENSGT00940000168574"/>